<dbReference type="InParanoid" id="G3JRV9"/>
<accession>G3JRV9</accession>
<reference evidence="1 2" key="1">
    <citation type="journal article" date="2011" name="Genome Biol.">
        <title>Genome sequence of the insect pathogenic fungus Cordyceps militaris, a valued traditional Chinese medicine.</title>
        <authorList>
            <person name="Zheng P."/>
            <person name="Xia Y."/>
            <person name="Xiao G."/>
            <person name="Xiong C."/>
            <person name="Hu X."/>
            <person name="Zhang S."/>
            <person name="Zheng H."/>
            <person name="Huang Y."/>
            <person name="Zhou Y."/>
            <person name="Wang S."/>
            <person name="Zhao G.P."/>
            <person name="Liu X."/>
            <person name="St Leger R.J."/>
            <person name="Wang C."/>
        </authorList>
    </citation>
    <scope>NUCLEOTIDE SEQUENCE [LARGE SCALE GENOMIC DNA]</scope>
    <source>
        <strain evidence="1 2">CM01</strain>
    </source>
</reference>
<evidence type="ECO:0000313" key="2">
    <source>
        <dbReference type="Proteomes" id="UP000001610"/>
    </source>
</evidence>
<dbReference type="VEuPathDB" id="FungiDB:CCM_08597"/>
<keyword evidence="2" id="KW-1185">Reference proteome</keyword>
<dbReference type="HOGENOM" id="CLU_2885691_0_0_1"/>
<proteinExistence type="predicted"/>
<dbReference type="GeneID" id="18170603"/>
<dbReference type="RefSeq" id="XP_006673797.1">
    <property type="nucleotide sequence ID" value="XM_006673734.1"/>
</dbReference>
<protein>
    <submittedName>
        <fullName evidence="1">Uncharacterized protein</fullName>
    </submittedName>
</protein>
<name>G3JRV9_CORMM</name>
<dbReference type="Proteomes" id="UP000001610">
    <property type="component" value="Unassembled WGS sequence"/>
</dbReference>
<sequence>MADANVLAPVLSCRFGNLAVYANPLRQMKVSLLLQRGARRMCIPPAGATFPMPTRLTQLGRLA</sequence>
<dbReference type="KEGG" id="cmt:CCM_08597"/>
<dbReference type="EMBL" id="JH126405">
    <property type="protein sequence ID" value="EGX88552.1"/>
    <property type="molecule type" value="Genomic_DNA"/>
</dbReference>
<dbReference type="AlphaFoldDB" id="G3JRV9"/>
<organism evidence="1 2">
    <name type="scientific">Cordyceps militaris (strain CM01)</name>
    <name type="common">Caterpillar fungus</name>
    <dbReference type="NCBI Taxonomy" id="983644"/>
    <lineage>
        <taxon>Eukaryota</taxon>
        <taxon>Fungi</taxon>
        <taxon>Dikarya</taxon>
        <taxon>Ascomycota</taxon>
        <taxon>Pezizomycotina</taxon>
        <taxon>Sordariomycetes</taxon>
        <taxon>Hypocreomycetidae</taxon>
        <taxon>Hypocreales</taxon>
        <taxon>Cordycipitaceae</taxon>
        <taxon>Cordyceps</taxon>
    </lineage>
</organism>
<evidence type="ECO:0000313" key="1">
    <source>
        <dbReference type="EMBL" id="EGX88552.1"/>
    </source>
</evidence>
<gene>
    <name evidence="1" type="ORF">CCM_08597</name>
</gene>